<reference evidence="1 2" key="1">
    <citation type="submission" date="2024-02" db="EMBL/GenBank/DDBJ databases">
        <title>De novo assembly and annotation of 12 fungi associated with fruit tree decline syndrome in Ontario, Canada.</title>
        <authorList>
            <person name="Sulman M."/>
            <person name="Ellouze W."/>
            <person name="Ilyukhin E."/>
        </authorList>
    </citation>
    <scope>NUCLEOTIDE SEQUENCE [LARGE SCALE GENOMIC DNA]</scope>
    <source>
        <strain evidence="1 2">M1-105</strain>
    </source>
</reference>
<comment type="caution">
    <text evidence="1">The sequence shown here is derived from an EMBL/GenBank/DDBJ whole genome shotgun (WGS) entry which is preliminary data.</text>
</comment>
<evidence type="ECO:0000313" key="2">
    <source>
        <dbReference type="Proteomes" id="UP001521116"/>
    </source>
</evidence>
<dbReference type="EMBL" id="JAJVDC020000319">
    <property type="protein sequence ID" value="KAL1615358.1"/>
    <property type="molecule type" value="Genomic_DNA"/>
</dbReference>
<protein>
    <submittedName>
        <fullName evidence="1">Uncharacterized protein</fullName>
    </submittedName>
</protein>
<organism evidence="1 2">
    <name type="scientific">Neofusicoccum ribis</name>
    <dbReference type="NCBI Taxonomy" id="45134"/>
    <lineage>
        <taxon>Eukaryota</taxon>
        <taxon>Fungi</taxon>
        <taxon>Dikarya</taxon>
        <taxon>Ascomycota</taxon>
        <taxon>Pezizomycotina</taxon>
        <taxon>Dothideomycetes</taxon>
        <taxon>Dothideomycetes incertae sedis</taxon>
        <taxon>Botryosphaeriales</taxon>
        <taxon>Botryosphaeriaceae</taxon>
        <taxon>Neofusicoccum</taxon>
    </lineage>
</organism>
<proteinExistence type="predicted"/>
<keyword evidence="2" id="KW-1185">Reference proteome</keyword>
<name>A0ABR3SAH2_9PEZI</name>
<accession>A0ABR3SAH2</accession>
<gene>
    <name evidence="1" type="ORF">SLS56_011848</name>
</gene>
<evidence type="ECO:0000313" key="1">
    <source>
        <dbReference type="EMBL" id="KAL1615358.1"/>
    </source>
</evidence>
<dbReference type="Proteomes" id="UP001521116">
    <property type="component" value="Unassembled WGS sequence"/>
</dbReference>
<sequence>MEEVKKLSAAYLEQYVKASAAYVKIVKAKDKAEAYAQADTYDEEYDDDDDDDGDVDDALLLEMLGPTIEMADTLALAATALEIREPDQSLALEVRIEIYKLVSRGLVDLDRL</sequence>